<dbReference type="AlphaFoldDB" id="A0A7M3MDX8"/>
<gene>
    <name evidence="1" type="ORF">DPQ33_10990</name>
</gene>
<evidence type="ECO:0000313" key="2">
    <source>
        <dbReference type="Proteomes" id="UP000448292"/>
    </source>
</evidence>
<reference evidence="1 2" key="1">
    <citation type="submission" date="2018-06" db="EMBL/GenBank/DDBJ databases">
        <title>Complete genome of Desulfovibrio indonesiensis P37SLT.</title>
        <authorList>
            <person name="Crispim J.S."/>
            <person name="Vidigal P.M.P."/>
            <person name="Silva L.C.F."/>
            <person name="Laguardia C.N."/>
            <person name="Araujo L.C."/>
            <person name="Dias R.S."/>
            <person name="Sousa M.P."/>
            <person name="Paula S.O."/>
            <person name="Silva C."/>
        </authorList>
    </citation>
    <scope>NUCLEOTIDE SEQUENCE [LARGE SCALE GENOMIC DNA]</scope>
    <source>
        <strain evidence="1 2">P37SLT</strain>
    </source>
</reference>
<dbReference type="Proteomes" id="UP000448292">
    <property type="component" value="Unassembled WGS sequence"/>
</dbReference>
<sequence length="245" mass="27333">MASETNQEATVQYTLFLSILCFALTLAVPDVAICSEAIPSDAEIIAAQDNSTLLEVNGEAVPRWMFDNALRDVLRKDDAASEESGSSSLAQHQRDVLDNLVAMKLLEQQARRQGLTVELSGGALRATIIRNGYKKQEDFRQALAKAGMTEQQYSEIWSQQASVNRLVAEKIVASVDVAEDQVLARYELDKEKYPGASFQDVSEQLHTILLEEKRRDAFDSYLARLIDAADVRVADPHLKAIYERR</sequence>
<keyword evidence="2" id="KW-1185">Reference proteome</keyword>
<dbReference type="EMBL" id="QMIE01000009">
    <property type="protein sequence ID" value="TVM16921.1"/>
    <property type="molecule type" value="Genomic_DNA"/>
</dbReference>
<dbReference type="SUPFAM" id="SSF109998">
    <property type="entry name" value="Triger factor/SurA peptide-binding domain-like"/>
    <property type="match status" value="1"/>
</dbReference>
<dbReference type="OrthoDB" id="9812372at2"/>
<accession>A0A7M3MDX8</accession>
<dbReference type="Gene3D" id="1.10.4030.10">
    <property type="entry name" value="Porin chaperone SurA, peptide-binding domain"/>
    <property type="match status" value="1"/>
</dbReference>
<proteinExistence type="predicted"/>
<dbReference type="Pfam" id="PF13624">
    <property type="entry name" value="SurA_N_3"/>
    <property type="match status" value="1"/>
</dbReference>
<protein>
    <recommendedName>
        <fullName evidence="3">SurA N-terminal domain-containing protein</fullName>
    </recommendedName>
</protein>
<evidence type="ECO:0000313" key="1">
    <source>
        <dbReference type="EMBL" id="TVM16921.1"/>
    </source>
</evidence>
<dbReference type="PANTHER" id="PTHR47245">
    <property type="entry name" value="PEPTIDYLPROLYL ISOMERASE"/>
    <property type="match status" value="1"/>
</dbReference>
<dbReference type="InterPro" id="IPR027304">
    <property type="entry name" value="Trigger_fact/SurA_dom_sf"/>
</dbReference>
<organism evidence="1 2">
    <name type="scientific">Oceanidesulfovibrio indonesiensis</name>
    <dbReference type="NCBI Taxonomy" id="54767"/>
    <lineage>
        <taxon>Bacteria</taxon>
        <taxon>Pseudomonadati</taxon>
        <taxon>Thermodesulfobacteriota</taxon>
        <taxon>Desulfovibrionia</taxon>
        <taxon>Desulfovibrionales</taxon>
        <taxon>Desulfovibrionaceae</taxon>
        <taxon>Oceanidesulfovibrio</taxon>
    </lineage>
</organism>
<name>A0A7M3MDX8_9BACT</name>
<dbReference type="PANTHER" id="PTHR47245:SF2">
    <property type="entry name" value="PEPTIDYL-PROLYL CIS-TRANS ISOMERASE HP_0175-RELATED"/>
    <property type="match status" value="1"/>
</dbReference>
<comment type="caution">
    <text evidence="1">The sequence shown here is derived from an EMBL/GenBank/DDBJ whole genome shotgun (WGS) entry which is preliminary data.</text>
</comment>
<evidence type="ECO:0008006" key="3">
    <source>
        <dbReference type="Google" id="ProtNLM"/>
    </source>
</evidence>
<dbReference type="InterPro" id="IPR050245">
    <property type="entry name" value="PrsA_foldase"/>
</dbReference>